<keyword evidence="3" id="KW-1185">Reference proteome</keyword>
<dbReference type="RefSeq" id="WP_256613526.1">
    <property type="nucleotide sequence ID" value="NZ_JANIBK010000005.1"/>
</dbReference>
<proteinExistence type="predicted"/>
<gene>
    <name evidence="2" type="ORF">NP596_01975</name>
</gene>
<evidence type="ECO:0000256" key="1">
    <source>
        <dbReference type="SAM" id="MobiDB-lite"/>
    </source>
</evidence>
<name>A0ABT1U0N5_9GAMM</name>
<protein>
    <submittedName>
        <fullName evidence="2">Uncharacterized protein</fullName>
    </submittedName>
</protein>
<sequence>MKPIRQYDFPGKRKTFSLGRSVADFHRIDCHQGANPGMGVNRQGLMPKETESILDALP</sequence>
<comment type="caution">
    <text evidence="2">The sequence shown here is derived from an EMBL/GenBank/DDBJ whole genome shotgun (WGS) entry which is preliminary data.</text>
</comment>
<dbReference type="Proteomes" id="UP001524586">
    <property type="component" value="Unassembled WGS sequence"/>
</dbReference>
<dbReference type="EMBL" id="JANIBK010000005">
    <property type="protein sequence ID" value="MCQ8127211.1"/>
    <property type="molecule type" value="Genomic_DNA"/>
</dbReference>
<feature type="region of interest" description="Disordered" evidence="1">
    <location>
        <begin position="35"/>
        <end position="58"/>
    </location>
</feature>
<reference evidence="2 3" key="1">
    <citation type="submission" date="2022-07" db="EMBL/GenBank/DDBJ databases">
        <title>Methylomonas rivi sp. nov., Methylomonas rosea sp. nov., Methylomonas aureus sp. nov. and Methylomonas subterranea sp. nov., four novel methanotrophs isolated from a freshwater creek and the deep terrestrial subsurface.</title>
        <authorList>
            <person name="Abin C."/>
            <person name="Sankaranarayanan K."/>
            <person name="Garner C."/>
            <person name="Sindelar R."/>
            <person name="Kotary K."/>
            <person name="Garner R."/>
            <person name="Barclay S."/>
            <person name="Lawson P."/>
            <person name="Krumholz L."/>
        </authorList>
    </citation>
    <scope>NUCLEOTIDE SEQUENCE [LARGE SCALE GENOMIC DNA]</scope>
    <source>
        <strain evidence="2 3">WSC-6</strain>
    </source>
</reference>
<organism evidence="2 3">
    <name type="scientific">Methylomonas rivi</name>
    <dbReference type="NCBI Taxonomy" id="2952226"/>
    <lineage>
        <taxon>Bacteria</taxon>
        <taxon>Pseudomonadati</taxon>
        <taxon>Pseudomonadota</taxon>
        <taxon>Gammaproteobacteria</taxon>
        <taxon>Methylococcales</taxon>
        <taxon>Methylococcaceae</taxon>
        <taxon>Methylomonas</taxon>
    </lineage>
</organism>
<evidence type="ECO:0000313" key="3">
    <source>
        <dbReference type="Proteomes" id="UP001524586"/>
    </source>
</evidence>
<accession>A0ABT1U0N5</accession>
<evidence type="ECO:0000313" key="2">
    <source>
        <dbReference type="EMBL" id="MCQ8127211.1"/>
    </source>
</evidence>